<dbReference type="AlphaFoldDB" id="A0A495UKY7"/>
<evidence type="ECO:0000313" key="3">
    <source>
        <dbReference type="EMBL" id="RKT37946.1"/>
    </source>
</evidence>
<feature type="domain" description="Initiator Rep protein WH1" evidence="2">
    <location>
        <begin position="18"/>
        <end position="156"/>
    </location>
</feature>
<dbReference type="GO" id="GO:0003887">
    <property type="term" value="F:DNA-directed DNA polymerase activity"/>
    <property type="evidence" value="ECO:0007669"/>
    <property type="project" value="InterPro"/>
</dbReference>
<keyword evidence="4" id="KW-1185">Reference proteome</keyword>
<protein>
    <submittedName>
        <fullName evidence="3">Replication initiator protein</fullName>
    </submittedName>
</protein>
<reference evidence="3 4" key="1">
    <citation type="submission" date="2018-10" db="EMBL/GenBank/DDBJ databases">
        <title>Genomic Encyclopedia of Archaeal and Bacterial Type Strains, Phase II (KMG-II): from individual species to whole genera.</title>
        <authorList>
            <person name="Goeker M."/>
        </authorList>
    </citation>
    <scope>NUCLEOTIDE SEQUENCE [LARGE SCALE GENOMIC DNA]</scope>
    <source>
        <strain evidence="3 4">DSM 235</strain>
    </source>
</reference>
<dbReference type="GO" id="GO:0006270">
    <property type="term" value="P:DNA replication initiation"/>
    <property type="evidence" value="ECO:0007669"/>
    <property type="project" value="InterPro"/>
</dbReference>
<evidence type="ECO:0000259" key="2">
    <source>
        <dbReference type="Pfam" id="PF01051"/>
    </source>
</evidence>
<dbReference type="OrthoDB" id="9122127at2"/>
<evidence type="ECO:0000256" key="1">
    <source>
        <dbReference type="ARBA" id="ARBA00038283"/>
    </source>
</evidence>
<dbReference type="InterPro" id="IPR036388">
    <property type="entry name" value="WH-like_DNA-bd_sf"/>
</dbReference>
<evidence type="ECO:0000313" key="4">
    <source>
        <dbReference type="Proteomes" id="UP000274556"/>
    </source>
</evidence>
<name>A0A495UKY7_9GAMM</name>
<dbReference type="SUPFAM" id="SSF46785">
    <property type="entry name" value="Winged helix' DNA-binding domain"/>
    <property type="match status" value="1"/>
</dbReference>
<dbReference type="Pfam" id="PF01051">
    <property type="entry name" value="Rep3_N"/>
    <property type="match status" value="1"/>
</dbReference>
<dbReference type="InterPro" id="IPR000525">
    <property type="entry name" value="Initiator_Rep_WH1"/>
</dbReference>
<organism evidence="3 4">
    <name type="scientific">Thiocapsa rosea</name>
    <dbReference type="NCBI Taxonomy" id="69360"/>
    <lineage>
        <taxon>Bacteria</taxon>
        <taxon>Pseudomonadati</taxon>
        <taxon>Pseudomonadota</taxon>
        <taxon>Gammaproteobacteria</taxon>
        <taxon>Chromatiales</taxon>
        <taxon>Chromatiaceae</taxon>
        <taxon>Thiocapsa</taxon>
    </lineage>
</organism>
<dbReference type="Pfam" id="PF21205">
    <property type="entry name" value="Rep3_C"/>
    <property type="match status" value="1"/>
</dbReference>
<dbReference type="Proteomes" id="UP000274556">
    <property type="component" value="Unassembled WGS sequence"/>
</dbReference>
<accession>A0A495UKY7</accession>
<comment type="caution">
    <text evidence="3">The sequence shown here is derived from an EMBL/GenBank/DDBJ whole genome shotgun (WGS) entry which is preliminary data.</text>
</comment>
<dbReference type="InterPro" id="IPR036390">
    <property type="entry name" value="WH_DNA-bd_sf"/>
</dbReference>
<dbReference type="Gene3D" id="1.10.10.10">
    <property type="entry name" value="Winged helix-like DNA-binding domain superfamily/Winged helix DNA-binding domain"/>
    <property type="match status" value="1"/>
</dbReference>
<sequence length="443" mass="50783">MMHQLAQQHRNEQLLKPTATIHVGNRLSLIERKVFNAIIWHSQNQRSAKPANYMSVDLLMSLIGLERSKNTEVIMDALERLTTTPIVWNTLKKDRTADWGVCTFLAGAEMNGGRLRYVLNPLLVEKVEHPTLFAKIQLLVQTRFSSKYSLALYEFLIDEMCRNGNPKTHVFQVSLDTLRHVLQFDGIYKHLNSDVLKPCVKEINKHSDISLVYSGVKKGRAVAALLLTIERKAVQLALTDLVTVETSDDPLNQLELMNDPLEQMLVTRGVGKRKAKALVETYDETRIRENIAHVEREYQAGKVKVLSAYLIRAIEEDYRPKVKSAALPERSEMSEREAAEKAREELLTDWNRYRERRVRERFAVLSSAEQEAHRSAFVERLDHTSSILKKQFKKDGFASRMVDAQFFSELHERLLESPEELDLDAYRASLMDIAEVVAARAQG</sequence>
<proteinExistence type="inferred from homology"/>
<dbReference type="EMBL" id="RBXL01000002">
    <property type="protein sequence ID" value="RKT37946.1"/>
    <property type="molecule type" value="Genomic_DNA"/>
</dbReference>
<comment type="similarity">
    <text evidence="1">Belongs to the initiator RepB protein family.</text>
</comment>
<dbReference type="RefSeq" id="WP_120800234.1">
    <property type="nucleotide sequence ID" value="NZ_RBXL01000002.1"/>
</dbReference>
<gene>
    <name evidence="3" type="ORF">BDD21_5457</name>
</gene>